<gene>
    <name evidence="3" type="ORF">F6B40_01305</name>
</gene>
<comment type="caution">
    <text evidence="3">The sequence shown here is derived from an EMBL/GenBank/DDBJ whole genome shotgun (WGS) entry which is preliminary data.</text>
</comment>
<sequence length="310" mass="31780">MRSEQKLARARRRTRRRTIATVTVGAIAALGILTTNVAAAADSTLTDEGRPAGYASTPAAKTDALATALASLDTQGTSATAKATLAAGETALADAEAVVSEMSSSGLDFGSAKTTIDTEPLAEAVEEMSDTGLLPAFLFVELAQTVKAQTEIVGDHVVDLRETLTEAVAEKAAADAAAAAAAEAQRQAEAAAEAQRQAEAAAAALAAVNTPAGAKSYAQQLASQQYGWGGDQFSCLVSLWQKESGWNYQAYNPSGATGIPQSLPGSKMASSGADWQTNAATQIAWGLGYISSVYGAPCAAWGHSQATNWY</sequence>
<evidence type="ECO:0000256" key="1">
    <source>
        <dbReference type="SAM" id="Coils"/>
    </source>
</evidence>
<dbReference type="SUPFAM" id="SSF53955">
    <property type="entry name" value="Lysozyme-like"/>
    <property type="match status" value="1"/>
</dbReference>
<dbReference type="EMBL" id="VYUY01000003">
    <property type="protein sequence ID" value="KAA9135851.1"/>
    <property type="molecule type" value="Genomic_DNA"/>
</dbReference>
<keyword evidence="1" id="KW-0175">Coiled coil</keyword>
<evidence type="ECO:0000313" key="3">
    <source>
        <dbReference type="EMBL" id="KAA9135851.1"/>
    </source>
</evidence>
<dbReference type="Proteomes" id="UP000326838">
    <property type="component" value="Unassembled WGS sequence"/>
</dbReference>
<reference evidence="4" key="1">
    <citation type="submission" date="2019-09" db="EMBL/GenBank/DDBJ databases">
        <title>Mumia zhuanghuii sp. nov. isolated from the intestinal contents of plateau pika (Ochotona curzoniae) in the Qinghai-Tibet plateau of China.</title>
        <authorList>
            <person name="Tian Z."/>
        </authorList>
    </citation>
    <scope>NUCLEOTIDE SEQUENCE [LARGE SCALE GENOMIC DNA]</scope>
    <source>
        <strain evidence="4">L-033</strain>
    </source>
</reference>
<dbReference type="InterPro" id="IPR023346">
    <property type="entry name" value="Lysozyme-like_dom_sf"/>
</dbReference>
<feature type="chain" id="PRO_5024435606" evidence="2">
    <location>
        <begin position="41"/>
        <end position="310"/>
    </location>
</feature>
<organism evidence="3 4">
    <name type="scientific">Microbacterium caowuchunii</name>
    <dbReference type="NCBI Taxonomy" id="2614638"/>
    <lineage>
        <taxon>Bacteria</taxon>
        <taxon>Bacillati</taxon>
        <taxon>Actinomycetota</taxon>
        <taxon>Actinomycetes</taxon>
        <taxon>Micrococcales</taxon>
        <taxon>Microbacteriaceae</taxon>
        <taxon>Microbacterium</taxon>
    </lineage>
</organism>
<dbReference type="AlphaFoldDB" id="A0A5N0TN06"/>
<feature type="coiled-coil region" evidence="1">
    <location>
        <begin position="174"/>
        <end position="204"/>
    </location>
</feature>
<keyword evidence="4" id="KW-1185">Reference proteome</keyword>
<feature type="signal peptide" evidence="2">
    <location>
        <begin position="1"/>
        <end position="40"/>
    </location>
</feature>
<accession>A0A5N0TN06</accession>
<protein>
    <submittedName>
        <fullName evidence="3">Phospholipase</fullName>
    </submittedName>
</protein>
<dbReference type="RefSeq" id="WP_150891705.1">
    <property type="nucleotide sequence ID" value="NZ_VYUY01000003.1"/>
</dbReference>
<evidence type="ECO:0000256" key="2">
    <source>
        <dbReference type="SAM" id="SignalP"/>
    </source>
</evidence>
<keyword evidence="2" id="KW-0732">Signal</keyword>
<evidence type="ECO:0000313" key="4">
    <source>
        <dbReference type="Proteomes" id="UP000326838"/>
    </source>
</evidence>
<proteinExistence type="predicted"/>
<name>A0A5N0TN06_9MICO</name>